<dbReference type="InterPro" id="IPR029044">
    <property type="entry name" value="Nucleotide-diphossugar_trans"/>
</dbReference>
<proteinExistence type="predicted"/>
<sequence>MQTLEDNLKECCRDDDVEIVLLDYNSKDNMESWVKNAFETMIANGKLIYFKTFDPVSFNHSHSKNLAFKLSNGDIVCNINADHYLGNGFVDYIRKQFNNNSNIVLTPLNIYDDNNDFLIPGDTGGKVCVRKENFIQIKGFDEKMNIYGFEDVDFINRLTFVGVNPFRITEPQFLSFIHHSDVDRHSSNTILAQIENIFIHYITPFVSRILIIYKNGTFEMGDIIDNIVKASFNYKSAYSSKKTFLFAKKSKSWRKGSWSFEEEELKLTFLRSNQTLQLISKNDFLVSRVDQEHYYRANPTLMAEIAAFNYVHFNRTLFLKNKRNKLGIVNHKSFGSGLVYKNFDYSTPIKI</sequence>
<dbReference type="STRING" id="714943.Mucpa_0508"/>
<organism evidence="3 4">
    <name type="scientific">Mucilaginibacter paludis DSM 18603</name>
    <dbReference type="NCBI Taxonomy" id="714943"/>
    <lineage>
        <taxon>Bacteria</taxon>
        <taxon>Pseudomonadati</taxon>
        <taxon>Bacteroidota</taxon>
        <taxon>Sphingobacteriia</taxon>
        <taxon>Sphingobacteriales</taxon>
        <taxon>Sphingobacteriaceae</taxon>
        <taxon>Mucilaginibacter</taxon>
    </lineage>
</organism>
<dbReference type="InterPro" id="IPR027791">
    <property type="entry name" value="Galactosyl_T_C"/>
</dbReference>
<accession>H1Y1P2</accession>
<dbReference type="Proteomes" id="UP000002774">
    <property type="component" value="Chromosome"/>
</dbReference>
<evidence type="ECO:0000256" key="1">
    <source>
        <dbReference type="ARBA" id="ARBA00022679"/>
    </source>
</evidence>
<name>H1Y1P2_9SPHI</name>
<dbReference type="Pfam" id="PF02709">
    <property type="entry name" value="Glyco_transf_7C"/>
    <property type="match status" value="1"/>
</dbReference>
<dbReference type="HOGENOM" id="CLU_064475_0_0_10"/>
<keyword evidence="1 3" id="KW-0808">Transferase</keyword>
<evidence type="ECO:0000313" key="4">
    <source>
        <dbReference type="Proteomes" id="UP000002774"/>
    </source>
</evidence>
<protein>
    <submittedName>
        <fullName evidence="3">Glycosyl transferase family 2</fullName>
    </submittedName>
</protein>
<reference evidence="3" key="1">
    <citation type="submission" date="2011-09" db="EMBL/GenBank/DDBJ databases">
        <title>The permanent draft genome of Mucilaginibacter paludis DSM 18603.</title>
        <authorList>
            <consortium name="US DOE Joint Genome Institute (JGI-PGF)"/>
            <person name="Lucas S."/>
            <person name="Han J."/>
            <person name="Lapidus A."/>
            <person name="Bruce D."/>
            <person name="Goodwin L."/>
            <person name="Pitluck S."/>
            <person name="Peters L."/>
            <person name="Kyrpides N."/>
            <person name="Mavromatis K."/>
            <person name="Ivanova N."/>
            <person name="Mikhailova N."/>
            <person name="Held B."/>
            <person name="Detter J.C."/>
            <person name="Tapia R."/>
            <person name="Han C."/>
            <person name="Land M."/>
            <person name="Hauser L."/>
            <person name="Markowitz V."/>
            <person name="Cheng J.-F."/>
            <person name="Hugenholtz P."/>
            <person name="Woyke T."/>
            <person name="Wu D."/>
            <person name="Tindall B."/>
            <person name="Brambilla E."/>
            <person name="Klenk H.-P."/>
            <person name="Eisen J.A."/>
        </authorList>
    </citation>
    <scope>NUCLEOTIDE SEQUENCE [LARGE SCALE GENOMIC DNA]</scope>
    <source>
        <strain evidence="3">DSM 18603</strain>
    </source>
</reference>
<dbReference type="GO" id="GO:0016740">
    <property type="term" value="F:transferase activity"/>
    <property type="evidence" value="ECO:0007669"/>
    <property type="project" value="UniProtKB-KW"/>
</dbReference>
<dbReference type="SUPFAM" id="SSF53448">
    <property type="entry name" value="Nucleotide-diphospho-sugar transferases"/>
    <property type="match status" value="1"/>
</dbReference>
<feature type="domain" description="Galactosyltransferase C-terminal" evidence="2">
    <location>
        <begin position="123"/>
        <end position="178"/>
    </location>
</feature>
<keyword evidence="4" id="KW-1185">Reference proteome</keyword>
<dbReference type="EMBL" id="CM001403">
    <property type="protein sequence ID" value="EHQ24701.1"/>
    <property type="molecule type" value="Genomic_DNA"/>
</dbReference>
<dbReference type="AlphaFoldDB" id="H1Y1P2"/>
<gene>
    <name evidence="3" type="ORF">Mucpa_0508</name>
</gene>
<evidence type="ECO:0000259" key="2">
    <source>
        <dbReference type="Pfam" id="PF02709"/>
    </source>
</evidence>
<dbReference type="Gene3D" id="3.90.550.10">
    <property type="entry name" value="Spore Coat Polysaccharide Biosynthesis Protein SpsA, Chain A"/>
    <property type="match status" value="1"/>
</dbReference>
<dbReference type="eggNOG" id="COG1215">
    <property type="taxonomic scope" value="Bacteria"/>
</dbReference>
<evidence type="ECO:0000313" key="3">
    <source>
        <dbReference type="EMBL" id="EHQ24701.1"/>
    </source>
</evidence>